<organism evidence="1 2">
    <name type="scientific">Panagrolaimus sp. PS1159</name>
    <dbReference type="NCBI Taxonomy" id="55785"/>
    <lineage>
        <taxon>Eukaryota</taxon>
        <taxon>Metazoa</taxon>
        <taxon>Ecdysozoa</taxon>
        <taxon>Nematoda</taxon>
        <taxon>Chromadorea</taxon>
        <taxon>Rhabditida</taxon>
        <taxon>Tylenchina</taxon>
        <taxon>Panagrolaimomorpha</taxon>
        <taxon>Panagrolaimoidea</taxon>
        <taxon>Panagrolaimidae</taxon>
        <taxon>Panagrolaimus</taxon>
    </lineage>
</organism>
<reference evidence="2" key="1">
    <citation type="submission" date="2022-11" db="UniProtKB">
        <authorList>
            <consortium name="WormBaseParasite"/>
        </authorList>
    </citation>
    <scope>IDENTIFICATION</scope>
</reference>
<evidence type="ECO:0000313" key="2">
    <source>
        <dbReference type="WBParaSite" id="PS1159_v2.g15431.t1"/>
    </source>
</evidence>
<evidence type="ECO:0000313" key="1">
    <source>
        <dbReference type="Proteomes" id="UP000887580"/>
    </source>
</evidence>
<sequence length="252" mass="28696">MSRQRTQFSEVQTRVLEDTFKECHYPNTDTKKCLALKLDLPENRITVWFQNRRAKQRRHIKKEMGCHSSRKTITRPHTISITPKAELACDNENSTKQRRHIKKEMGCHSSRKTITRPHTISITPKAELACDNENSNYSTWINTNNNNSTTNDWKLSNGNFPSFGAFSFTNTFNNYSGDANSAFASNFGNYSFPSNEILSGNNNIGDSHASQSLPVDSFVPYSVPAQAYPDFINHEAMKMAFHSNSDGQPFFH</sequence>
<name>A0AC35FAA9_9BILA</name>
<proteinExistence type="predicted"/>
<dbReference type="Proteomes" id="UP000887580">
    <property type="component" value="Unplaced"/>
</dbReference>
<accession>A0AC35FAA9</accession>
<dbReference type="WBParaSite" id="PS1159_v2.g15431.t1">
    <property type="protein sequence ID" value="PS1159_v2.g15431.t1"/>
    <property type="gene ID" value="PS1159_v2.g15431"/>
</dbReference>
<protein>
    <submittedName>
        <fullName evidence="2">Homeobox domain-containing protein</fullName>
    </submittedName>
</protein>